<keyword evidence="1" id="KW-0812">Transmembrane</keyword>
<evidence type="ECO:0000313" key="2">
    <source>
        <dbReference type="EMBL" id="PMP96501.1"/>
    </source>
</evidence>
<gene>
    <name evidence="2" type="ORF">C0169_04495</name>
</gene>
<organism evidence="2 3">
    <name type="scientific">Thermodesulfobacterium geofontis</name>
    <dbReference type="NCBI Taxonomy" id="1295609"/>
    <lineage>
        <taxon>Bacteria</taxon>
        <taxon>Pseudomonadati</taxon>
        <taxon>Thermodesulfobacteriota</taxon>
        <taxon>Thermodesulfobacteria</taxon>
        <taxon>Thermodesulfobacteriales</taxon>
        <taxon>Thermodesulfobacteriaceae</taxon>
        <taxon>Thermodesulfobacterium</taxon>
    </lineage>
</organism>
<keyword evidence="1" id="KW-1133">Transmembrane helix</keyword>
<comment type="caution">
    <text evidence="2">The sequence shown here is derived from an EMBL/GenBank/DDBJ whole genome shotgun (WGS) entry which is preliminary data.</text>
</comment>
<sequence>MERKLNDFIDFILIGEIKLILAEKHTLFALMRIVISVILISLFIMGFLIVNLRHYDAQKVPYFLIPFSILNFVFLLFGFYLIIKFLIQIRHYDEMIKNTVQ</sequence>
<name>A0A2N7QDD2_9BACT</name>
<evidence type="ECO:0000256" key="1">
    <source>
        <dbReference type="SAM" id="Phobius"/>
    </source>
</evidence>
<dbReference type="AlphaFoldDB" id="A0A2N7QDD2"/>
<reference evidence="2 3" key="1">
    <citation type="submission" date="2018-01" db="EMBL/GenBank/DDBJ databases">
        <title>Metagenomic assembled genomes from two thermal pools in the Uzon Caldera, Kamchatka, Russia.</title>
        <authorList>
            <person name="Wilkins L."/>
            <person name="Ettinger C."/>
        </authorList>
    </citation>
    <scope>NUCLEOTIDE SEQUENCE [LARGE SCALE GENOMIC DNA]</scope>
    <source>
        <strain evidence="2">ARK-04</strain>
    </source>
</reference>
<accession>A0A2N7QDD2</accession>
<proteinExistence type="predicted"/>
<evidence type="ECO:0008006" key="4">
    <source>
        <dbReference type="Google" id="ProtNLM"/>
    </source>
</evidence>
<keyword evidence="1" id="KW-0472">Membrane</keyword>
<feature type="transmembrane region" description="Helical" evidence="1">
    <location>
        <begin position="62"/>
        <end position="87"/>
    </location>
</feature>
<dbReference type="EMBL" id="PNJD01000269">
    <property type="protein sequence ID" value="PMP96501.1"/>
    <property type="molecule type" value="Genomic_DNA"/>
</dbReference>
<dbReference type="Proteomes" id="UP000235619">
    <property type="component" value="Unassembled WGS sequence"/>
</dbReference>
<protein>
    <recommendedName>
        <fullName evidence="4">DUF202 domain-containing protein</fullName>
    </recommendedName>
</protein>
<feature type="transmembrane region" description="Helical" evidence="1">
    <location>
        <begin position="27"/>
        <end position="50"/>
    </location>
</feature>
<evidence type="ECO:0000313" key="3">
    <source>
        <dbReference type="Proteomes" id="UP000235619"/>
    </source>
</evidence>